<sequence length="380" mass="42126">MGDEFEAAAVITNLKNAIANYVRHRTTCPAANDTQKLRRWVLQWQKHQETFSQWNNEALSLKLKIRSDPRVYECDKELWDFEEALGIPHTGCADPYRQTLPKVTITLPDPLPDTVENMVPKGTSNGTHKKHQNQKKTTKSFETPCHRCRDKGIGCQKRPGNVLACVHCNKLRKKCSHVHDGHSKPSAPSRSKTRKPVRFSTVDISSNSSTSDVARDSIVPETDDEVEDENNPSPSGDLVGEQGAEAEGRSLEEQPVVGAPASHTEPSNALAYPLQMMQAPTTLTSATSLHYPPSTLSAICGNPSSMGRLSSDEEPSMSPVQYDNDVGSRASSINATPRANTTNMEDVVITLIEENRRMQFSMEQQRVVLESLLGQLRQLR</sequence>
<name>A0A0D7AH86_9AGAR</name>
<protein>
    <submittedName>
        <fullName evidence="2">Uncharacterized protein</fullName>
    </submittedName>
</protein>
<evidence type="ECO:0000313" key="2">
    <source>
        <dbReference type="EMBL" id="KIY50671.1"/>
    </source>
</evidence>
<evidence type="ECO:0000256" key="1">
    <source>
        <dbReference type="SAM" id="MobiDB-lite"/>
    </source>
</evidence>
<feature type="region of interest" description="Disordered" evidence="1">
    <location>
        <begin position="176"/>
        <end position="265"/>
    </location>
</feature>
<feature type="compositionally biased region" description="Low complexity" evidence="1">
    <location>
        <begin position="200"/>
        <end position="212"/>
    </location>
</feature>
<proteinExistence type="predicted"/>
<accession>A0A0D7AH86</accession>
<keyword evidence="3" id="KW-1185">Reference proteome</keyword>
<evidence type="ECO:0000313" key="3">
    <source>
        <dbReference type="Proteomes" id="UP000054144"/>
    </source>
</evidence>
<feature type="region of interest" description="Disordered" evidence="1">
    <location>
        <begin position="122"/>
        <end position="141"/>
    </location>
</feature>
<gene>
    <name evidence="2" type="ORF">FISHEDRAFT_71710</name>
</gene>
<dbReference type="Proteomes" id="UP000054144">
    <property type="component" value="Unassembled WGS sequence"/>
</dbReference>
<feature type="compositionally biased region" description="Basic residues" evidence="1">
    <location>
        <begin position="127"/>
        <end position="138"/>
    </location>
</feature>
<reference evidence="2 3" key="1">
    <citation type="journal article" date="2015" name="Fungal Genet. Biol.">
        <title>Evolution of novel wood decay mechanisms in Agaricales revealed by the genome sequences of Fistulina hepatica and Cylindrobasidium torrendii.</title>
        <authorList>
            <person name="Floudas D."/>
            <person name="Held B.W."/>
            <person name="Riley R."/>
            <person name="Nagy L.G."/>
            <person name="Koehler G."/>
            <person name="Ransdell A.S."/>
            <person name="Younus H."/>
            <person name="Chow J."/>
            <person name="Chiniquy J."/>
            <person name="Lipzen A."/>
            <person name="Tritt A."/>
            <person name="Sun H."/>
            <person name="Haridas S."/>
            <person name="LaButti K."/>
            <person name="Ohm R.A."/>
            <person name="Kues U."/>
            <person name="Blanchette R.A."/>
            <person name="Grigoriev I.V."/>
            <person name="Minto R.E."/>
            <person name="Hibbett D.S."/>
        </authorList>
    </citation>
    <scope>NUCLEOTIDE SEQUENCE [LARGE SCALE GENOMIC DNA]</scope>
    <source>
        <strain evidence="2 3">ATCC 64428</strain>
    </source>
</reference>
<organism evidence="2 3">
    <name type="scientific">Fistulina hepatica ATCC 64428</name>
    <dbReference type="NCBI Taxonomy" id="1128425"/>
    <lineage>
        <taxon>Eukaryota</taxon>
        <taxon>Fungi</taxon>
        <taxon>Dikarya</taxon>
        <taxon>Basidiomycota</taxon>
        <taxon>Agaricomycotina</taxon>
        <taxon>Agaricomycetes</taxon>
        <taxon>Agaricomycetidae</taxon>
        <taxon>Agaricales</taxon>
        <taxon>Fistulinaceae</taxon>
        <taxon>Fistulina</taxon>
    </lineage>
</organism>
<dbReference type="AlphaFoldDB" id="A0A0D7AH86"/>
<dbReference type="EMBL" id="KN881675">
    <property type="protein sequence ID" value="KIY50671.1"/>
    <property type="molecule type" value="Genomic_DNA"/>
</dbReference>
<feature type="compositionally biased region" description="Acidic residues" evidence="1">
    <location>
        <begin position="221"/>
        <end position="230"/>
    </location>
</feature>